<dbReference type="PROSITE" id="PS00079">
    <property type="entry name" value="MULTICOPPER_OXIDASE1"/>
    <property type="match status" value="1"/>
</dbReference>
<dbReference type="EMBL" id="JAJNBZ010000013">
    <property type="protein sequence ID" value="MCE5170937.1"/>
    <property type="molecule type" value="Genomic_DNA"/>
</dbReference>
<dbReference type="InterPro" id="IPR008972">
    <property type="entry name" value="Cupredoxin"/>
</dbReference>
<dbReference type="Gene3D" id="2.60.40.420">
    <property type="entry name" value="Cupredoxins - blue copper proteins"/>
    <property type="match status" value="2"/>
</dbReference>
<protein>
    <submittedName>
        <fullName evidence="7">Multicopper oxidase family protein</fullName>
    </submittedName>
</protein>
<dbReference type="Pfam" id="PF07732">
    <property type="entry name" value="Cu-oxidase_3"/>
    <property type="match status" value="1"/>
</dbReference>
<dbReference type="PROSITE" id="PS00080">
    <property type="entry name" value="MULTICOPPER_OXIDASE2"/>
    <property type="match status" value="1"/>
</dbReference>
<feature type="domain" description="Plastocyanin-like" evidence="6">
    <location>
        <begin position="96"/>
        <end position="207"/>
    </location>
</feature>
<gene>
    <name evidence="7" type="ORF">LQV63_16655</name>
</gene>
<dbReference type="InterPro" id="IPR011706">
    <property type="entry name" value="Cu-oxidase_C"/>
</dbReference>
<keyword evidence="1" id="KW-0479">Metal-binding</keyword>
<dbReference type="SUPFAM" id="SSF49503">
    <property type="entry name" value="Cupredoxins"/>
    <property type="match status" value="3"/>
</dbReference>
<evidence type="ECO:0000259" key="5">
    <source>
        <dbReference type="Pfam" id="PF07731"/>
    </source>
</evidence>
<dbReference type="PROSITE" id="PS51257">
    <property type="entry name" value="PROKAR_LIPOPROTEIN"/>
    <property type="match status" value="1"/>
</dbReference>
<organism evidence="7 8">
    <name type="scientific">Paenibacillus profundus</name>
    <dbReference type="NCBI Taxonomy" id="1173085"/>
    <lineage>
        <taxon>Bacteria</taxon>
        <taxon>Bacillati</taxon>
        <taxon>Bacillota</taxon>
        <taxon>Bacilli</taxon>
        <taxon>Bacillales</taxon>
        <taxon>Paenibacillaceae</taxon>
        <taxon>Paenibacillus</taxon>
    </lineage>
</organism>
<comment type="caution">
    <text evidence="7">The sequence shown here is derived from an EMBL/GenBank/DDBJ whole genome shotgun (WGS) entry which is preliminary data.</text>
</comment>
<dbReference type="PANTHER" id="PTHR11709">
    <property type="entry name" value="MULTI-COPPER OXIDASE"/>
    <property type="match status" value="1"/>
</dbReference>
<dbReference type="Proteomes" id="UP001199916">
    <property type="component" value="Unassembled WGS sequence"/>
</dbReference>
<dbReference type="InterPro" id="IPR011707">
    <property type="entry name" value="Cu-oxidase-like_N"/>
</dbReference>
<feature type="region of interest" description="Disordered" evidence="3">
    <location>
        <begin position="37"/>
        <end position="68"/>
    </location>
</feature>
<keyword evidence="2" id="KW-0560">Oxidoreductase</keyword>
<dbReference type="RefSeq" id="WP_233697549.1">
    <property type="nucleotide sequence ID" value="NZ_JAJNBZ010000013.1"/>
</dbReference>
<dbReference type="InterPro" id="IPR033138">
    <property type="entry name" value="Cu_oxidase_CS"/>
</dbReference>
<reference evidence="7 8" key="1">
    <citation type="submission" date="2021-11" db="EMBL/GenBank/DDBJ databases">
        <title>Draft genome sequence of Paenibacillus profundus YoMME, a new Gram-positive bacteria with exoelectrogenic properties.</title>
        <authorList>
            <person name="Hubenova Y."/>
            <person name="Hubenova E."/>
            <person name="Manasiev Y."/>
            <person name="Peykov S."/>
            <person name="Mitov M."/>
        </authorList>
    </citation>
    <scope>NUCLEOTIDE SEQUENCE [LARGE SCALE GENOMIC DNA]</scope>
    <source>
        <strain evidence="7 8">YoMME</strain>
    </source>
</reference>
<evidence type="ECO:0000256" key="1">
    <source>
        <dbReference type="ARBA" id="ARBA00022723"/>
    </source>
</evidence>
<feature type="compositionally biased region" description="Polar residues" evidence="3">
    <location>
        <begin position="41"/>
        <end position="68"/>
    </location>
</feature>
<dbReference type="InterPro" id="IPR045087">
    <property type="entry name" value="Cu-oxidase_fam"/>
</dbReference>
<evidence type="ECO:0000259" key="6">
    <source>
        <dbReference type="Pfam" id="PF07732"/>
    </source>
</evidence>
<sequence length="512" mass="56644">MRHFQPSHRLRPLLTISVATVLLLALLSGCSRQPDGAETRFNASSDAGAAENNSTPSGSNDQEQSALPASTADDFGVFELTSIRPQPGNKPITLTIQQARHNFGDGREADIWGYNGQVPGPPLVFAEGDRVTVDVNNQLDVGTNIHWHGLKVPIRQDGPGIDMQPGNRHEYEFTIRQTGTYWYHSHYRPVEEQVEQGLYAPLVIKTAADLKYDRDIVLVLDDWMLEERQASGKMKIDEFDTINGKTGSAIPALTLKEGELVKLRFVNASTVNSQKLNLPGHTFRVTHLDGAALAEPFESDTILISPGERVDAELLGSYSAGSFELTNGRGRGMRLPIIYNGQRNEVTASPFLAPAPRPLLTEAPQSPDFTVRLNSGMMSGNLESDGKMNQGMTNGGAMRGGMMNHRMSWLINGQAFPDTEPLRIETGRTYTMRIYNDDHHMAHPMHLHGTHFQVLSFNGEAPARELFKDTVNVPLAEYVDIAFRFDEAGEWMFHCHILNHEDGGMMTSVIAE</sequence>
<dbReference type="Pfam" id="PF07731">
    <property type="entry name" value="Cu-oxidase_2"/>
    <property type="match status" value="1"/>
</dbReference>
<feature type="domain" description="Plastocyanin-like" evidence="4">
    <location>
        <begin position="234"/>
        <end position="314"/>
    </location>
</feature>
<evidence type="ECO:0000256" key="2">
    <source>
        <dbReference type="ARBA" id="ARBA00023002"/>
    </source>
</evidence>
<keyword evidence="8" id="KW-1185">Reference proteome</keyword>
<name>A0ABS8YIF3_9BACL</name>
<evidence type="ECO:0000313" key="7">
    <source>
        <dbReference type="EMBL" id="MCE5170937.1"/>
    </source>
</evidence>
<accession>A0ABS8YIF3</accession>
<dbReference type="InterPro" id="IPR001117">
    <property type="entry name" value="Cu-oxidase_2nd"/>
</dbReference>
<feature type="domain" description="Plastocyanin-like" evidence="5">
    <location>
        <begin position="403"/>
        <end position="510"/>
    </location>
</feature>
<dbReference type="Pfam" id="PF00394">
    <property type="entry name" value="Cu-oxidase"/>
    <property type="match status" value="1"/>
</dbReference>
<evidence type="ECO:0000259" key="4">
    <source>
        <dbReference type="Pfam" id="PF00394"/>
    </source>
</evidence>
<evidence type="ECO:0000256" key="3">
    <source>
        <dbReference type="SAM" id="MobiDB-lite"/>
    </source>
</evidence>
<evidence type="ECO:0000313" key="8">
    <source>
        <dbReference type="Proteomes" id="UP001199916"/>
    </source>
</evidence>
<proteinExistence type="predicted"/>
<dbReference type="InterPro" id="IPR002355">
    <property type="entry name" value="Cu_oxidase_Cu_BS"/>
</dbReference>